<dbReference type="PANTHER" id="PTHR30185:SF18">
    <property type="entry name" value="TRANSCRIPTIONAL REGULATOR MTLR"/>
    <property type="match status" value="1"/>
</dbReference>
<comment type="caution">
    <text evidence="4">The sequence shown here is derived from an EMBL/GenBank/DDBJ whole genome shotgun (WGS) entry which is preliminary data.</text>
</comment>
<proteinExistence type="predicted"/>
<keyword evidence="5" id="KW-1185">Reference proteome</keyword>
<protein>
    <recommendedName>
        <fullName evidence="3">Mga helix-turn-helix domain-containing protein</fullName>
    </recommendedName>
</protein>
<gene>
    <name evidence="4" type="ORF">CBF35_07590</name>
</gene>
<dbReference type="InterPro" id="IPR050661">
    <property type="entry name" value="BglG_antiterminators"/>
</dbReference>
<dbReference type="InterPro" id="IPR007737">
    <property type="entry name" value="Mga_HTH"/>
</dbReference>
<evidence type="ECO:0000256" key="1">
    <source>
        <dbReference type="ARBA" id="ARBA00023015"/>
    </source>
</evidence>
<dbReference type="RefSeq" id="WP_126779718.1">
    <property type="nucleotide sequence ID" value="NZ_NGJU01000010.1"/>
</dbReference>
<dbReference type="Pfam" id="PF05043">
    <property type="entry name" value="Mga"/>
    <property type="match status" value="1"/>
</dbReference>
<dbReference type="AlphaFoldDB" id="A0A429ZNY8"/>
<evidence type="ECO:0000259" key="3">
    <source>
        <dbReference type="Pfam" id="PF05043"/>
    </source>
</evidence>
<feature type="domain" description="Mga helix-turn-helix" evidence="3">
    <location>
        <begin position="76"/>
        <end position="160"/>
    </location>
</feature>
<name>A0A429ZNY8_9ENTE</name>
<dbReference type="EMBL" id="NGJU01000010">
    <property type="protein sequence ID" value="RST95412.1"/>
    <property type="molecule type" value="Genomic_DNA"/>
</dbReference>
<organism evidence="4 5">
    <name type="scientific">Vagococcus salmoninarum</name>
    <dbReference type="NCBI Taxonomy" id="2739"/>
    <lineage>
        <taxon>Bacteria</taxon>
        <taxon>Bacillati</taxon>
        <taxon>Bacillota</taxon>
        <taxon>Bacilli</taxon>
        <taxon>Lactobacillales</taxon>
        <taxon>Enterococcaceae</taxon>
        <taxon>Vagococcus</taxon>
    </lineage>
</organism>
<dbReference type="Proteomes" id="UP000287239">
    <property type="component" value="Unassembled WGS sequence"/>
</dbReference>
<evidence type="ECO:0000256" key="2">
    <source>
        <dbReference type="ARBA" id="ARBA00023163"/>
    </source>
</evidence>
<keyword evidence="2" id="KW-0804">Transcription</keyword>
<evidence type="ECO:0000313" key="5">
    <source>
        <dbReference type="Proteomes" id="UP000287239"/>
    </source>
</evidence>
<reference evidence="4 5" key="1">
    <citation type="submission" date="2017-05" db="EMBL/GenBank/DDBJ databases">
        <title>Vagococcus spp. assemblies.</title>
        <authorList>
            <person name="Gulvik C.A."/>
        </authorList>
    </citation>
    <scope>NUCLEOTIDE SEQUENCE [LARGE SCALE GENOMIC DNA]</scope>
    <source>
        <strain evidence="4 5">NCFB 2777</strain>
    </source>
</reference>
<keyword evidence="1" id="KW-0805">Transcription regulation</keyword>
<dbReference type="OrthoDB" id="175771at2"/>
<dbReference type="GeneID" id="98568227"/>
<accession>A0A429ZNY8</accession>
<evidence type="ECO:0000313" key="4">
    <source>
        <dbReference type="EMBL" id="RST95412.1"/>
    </source>
</evidence>
<dbReference type="PANTHER" id="PTHR30185">
    <property type="entry name" value="CRYPTIC BETA-GLUCOSIDE BGL OPERON ANTITERMINATOR"/>
    <property type="match status" value="1"/>
</dbReference>
<sequence length="493" mass="58490">MRYKLTKPYQRIFDLLNILLDANSPLSKFEVAEEIHCSRPTLDRTIIDTNILIKEFSQIEFTNEGLFLAKSGYLNKRQVRSLISNETFVVQFLTDLLFGKFNKVEEWSEAKFHSPSVIYRKVKNLEFFLGRIGITLVNDESGLMLKGDSWRIRYLYFQIFKEKAIIDDHWPFKDFEYHVLLKFVKAVCAELEVRVSPIVEYFFSLMTAIHLVVSKSAYTEEIIKNERYLLLLNNHNFQQPLKELEAHIGGHFTEEEKAMLISSIELFPVTYETEAAMHRRVVHSTLSDHLMYHLAFQVYQIFHPREKDLTKFVQYLDIFTSLEMLNDFQVINFDGAQSQPLRLERSRQTEIFMSKILQVEEKMKSLPYYGSYDTNRALIQQKLYFLFQTYAFMPNIEPLSVTIVSQEGHLKEKYYKHRLIDNFFSERIRTIDSQLVHEQDLWNEVDLILTDYTLSSFQKAKTIYYLDNDLTTNDIQKIDELVTRLEKARLKNY</sequence>